<evidence type="ECO:0000313" key="4">
    <source>
        <dbReference type="EMBL" id="KNB69599.1"/>
    </source>
</evidence>
<sequence>MKKTWLYPAIAGIALLASACANNAAPNYTHPNKATTNQAAPHVTNFDGLHVRNYDGTRRTDFDGIHTRSYNGMHQTSVDGVRTGAYDGLHVRNGIGISSAPGVKDGMYPHVNNYNTYTNGMRPYHAFPDGTGTAGTGTTGTGITGTGMRGTGITGTGTTGTLSTVPGTTGTRHSVYQKHAWNRGGAGVMQTSAPKMGYVQTNRQQLHTASANHVYVDRDALAQAVGNVTASCPGVQRSTVLVTDEEIFVGLNTQGGDARTAKHQAKMNAMSVSPRYYKVYVTDNHNDIQEISRVASRSSNVHSARTEDTASIDALIKRMGGMTDGEQARTKSHVTHPSKSTKTHMGTTSR</sequence>
<protein>
    <submittedName>
        <fullName evidence="4">Sporulation protein</fullName>
    </submittedName>
</protein>
<reference evidence="3 6" key="3">
    <citation type="submission" date="2019-06" db="EMBL/GenBank/DDBJ databases">
        <title>Whole genome shotgun sequence of Brevibacillus reuszeri NBRC 15719.</title>
        <authorList>
            <person name="Hosoyama A."/>
            <person name="Uohara A."/>
            <person name="Ohji S."/>
            <person name="Ichikawa N."/>
        </authorList>
    </citation>
    <scope>NUCLEOTIDE SEQUENCE [LARGE SCALE GENOMIC DNA]</scope>
    <source>
        <strain evidence="3 6">NBRC 15719</strain>
    </source>
</reference>
<dbReference type="AlphaFoldDB" id="A0A0K9YLN0"/>
<dbReference type="PATRIC" id="fig|54915.3.peg.4677"/>
<dbReference type="Proteomes" id="UP000319578">
    <property type="component" value="Unassembled WGS sequence"/>
</dbReference>
<evidence type="ECO:0000256" key="2">
    <source>
        <dbReference type="SAM" id="SignalP"/>
    </source>
</evidence>
<dbReference type="EMBL" id="LGIQ01000011">
    <property type="protein sequence ID" value="KNB69599.1"/>
    <property type="molecule type" value="Genomic_DNA"/>
</dbReference>
<reference evidence="4" key="2">
    <citation type="submission" date="2015-07" db="EMBL/GenBank/DDBJ databases">
        <title>MeaNS - Measles Nucleotide Surveillance Program.</title>
        <authorList>
            <person name="Tran T."/>
            <person name="Druce J."/>
        </authorList>
    </citation>
    <scope>NUCLEOTIDE SEQUENCE</scope>
    <source>
        <strain evidence="4">DSM 9887</strain>
    </source>
</reference>
<name>A0A0K9YLN0_9BACL</name>
<dbReference type="OrthoDB" id="2691390at2"/>
<feature type="signal peptide" evidence="2">
    <location>
        <begin position="1"/>
        <end position="24"/>
    </location>
</feature>
<reference evidence="5" key="1">
    <citation type="submission" date="2015-07" db="EMBL/GenBank/DDBJ databases">
        <title>Genome sequencing project for genomic taxonomy and phylogenomics of Bacillus-like bacteria.</title>
        <authorList>
            <person name="Liu B."/>
            <person name="Wang J."/>
            <person name="Zhu Y."/>
            <person name="Liu G."/>
            <person name="Chen Q."/>
            <person name="Chen Z."/>
            <person name="Lan J."/>
            <person name="Che J."/>
            <person name="Ge C."/>
            <person name="Shi H."/>
            <person name="Pan Z."/>
            <person name="Liu X."/>
        </authorList>
    </citation>
    <scope>NUCLEOTIDE SEQUENCE [LARGE SCALE GENOMIC DNA]</scope>
    <source>
        <strain evidence="5">DSM 9887</strain>
    </source>
</reference>
<feature type="chain" id="PRO_5005533709" evidence="2">
    <location>
        <begin position="25"/>
        <end position="350"/>
    </location>
</feature>
<keyword evidence="2" id="KW-0732">Signal</keyword>
<accession>A0A0K9YLN0</accession>
<evidence type="ECO:0000313" key="5">
    <source>
        <dbReference type="Proteomes" id="UP000036834"/>
    </source>
</evidence>
<feature type="compositionally biased region" description="Gly residues" evidence="1">
    <location>
        <begin position="141"/>
        <end position="158"/>
    </location>
</feature>
<feature type="compositionally biased region" description="Low complexity" evidence="1">
    <location>
        <begin position="159"/>
        <end position="171"/>
    </location>
</feature>
<feature type="compositionally biased region" description="Basic residues" evidence="1">
    <location>
        <begin position="330"/>
        <end position="342"/>
    </location>
</feature>
<dbReference type="Pfam" id="PF09580">
    <property type="entry name" value="Spore_YhcN_YlaJ"/>
    <property type="match status" value="1"/>
</dbReference>
<dbReference type="Proteomes" id="UP000036834">
    <property type="component" value="Unassembled WGS sequence"/>
</dbReference>
<comment type="caution">
    <text evidence="4">The sequence shown here is derived from an EMBL/GenBank/DDBJ whole genome shotgun (WGS) entry which is preliminary data.</text>
</comment>
<gene>
    <name evidence="4" type="ORF">ADS79_27450</name>
    <name evidence="3" type="ORF">BRE01_50080</name>
</gene>
<dbReference type="STRING" id="54915.ADS79_27450"/>
<dbReference type="EMBL" id="BJON01000020">
    <property type="protein sequence ID" value="GED71306.1"/>
    <property type="molecule type" value="Genomic_DNA"/>
</dbReference>
<feature type="region of interest" description="Disordered" evidence="1">
    <location>
        <begin position="141"/>
        <end position="171"/>
    </location>
</feature>
<evidence type="ECO:0000313" key="6">
    <source>
        <dbReference type="Proteomes" id="UP000319578"/>
    </source>
</evidence>
<evidence type="ECO:0000313" key="3">
    <source>
        <dbReference type="EMBL" id="GED71306.1"/>
    </source>
</evidence>
<dbReference type="InterPro" id="IPR019076">
    <property type="entry name" value="Spore_lipoprot_YhcN/YlaJ-like"/>
</dbReference>
<dbReference type="PROSITE" id="PS51257">
    <property type="entry name" value="PROKAR_LIPOPROTEIN"/>
    <property type="match status" value="1"/>
</dbReference>
<organism evidence="4 5">
    <name type="scientific">Brevibacillus reuszeri</name>
    <dbReference type="NCBI Taxonomy" id="54915"/>
    <lineage>
        <taxon>Bacteria</taxon>
        <taxon>Bacillati</taxon>
        <taxon>Bacillota</taxon>
        <taxon>Bacilli</taxon>
        <taxon>Bacillales</taxon>
        <taxon>Paenibacillaceae</taxon>
        <taxon>Brevibacillus</taxon>
    </lineage>
</organism>
<keyword evidence="6" id="KW-1185">Reference proteome</keyword>
<proteinExistence type="predicted"/>
<feature type="region of interest" description="Disordered" evidence="1">
    <location>
        <begin position="324"/>
        <end position="350"/>
    </location>
</feature>
<evidence type="ECO:0000256" key="1">
    <source>
        <dbReference type="SAM" id="MobiDB-lite"/>
    </source>
</evidence>
<dbReference type="RefSeq" id="WP_049741626.1">
    <property type="nucleotide sequence ID" value="NZ_BJON01000020.1"/>
</dbReference>